<name>F0Z7X3_DICPU</name>
<dbReference type="RefSeq" id="XP_003283486.1">
    <property type="nucleotide sequence ID" value="XM_003283438.1"/>
</dbReference>
<dbReference type="PROSITE" id="PS50023">
    <property type="entry name" value="LIM_DOMAIN_2"/>
    <property type="match status" value="5"/>
</dbReference>
<dbReference type="InterPro" id="IPR036872">
    <property type="entry name" value="CH_dom_sf"/>
</dbReference>
<dbReference type="PROSITE" id="PS50021">
    <property type="entry name" value="CH"/>
    <property type="match status" value="1"/>
</dbReference>
<proteinExistence type="predicted"/>
<evidence type="ECO:0000256" key="3">
    <source>
        <dbReference type="ARBA" id="ARBA00022833"/>
    </source>
</evidence>
<dbReference type="AlphaFoldDB" id="F0Z7X3"/>
<dbReference type="GO" id="GO:0001891">
    <property type="term" value="C:phagocytic cup"/>
    <property type="evidence" value="ECO:0007669"/>
    <property type="project" value="EnsemblProtists"/>
</dbReference>
<dbReference type="GO" id="GO:0005829">
    <property type="term" value="C:cytosol"/>
    <property type="evidence" value="ECO:0007669"/>
    <property type="project" value="EnsemblProtists"/>
</dbReference>
<organism evidence="9 10">
    <name type="scientific">Dictyostelium purpureum</name>
    <name type="common">Slime mold</name>
    <dbReference type="NCBI Taxonomy" id="5786"/>
    <lineage>
        <taxon>Eukaryota</taxon>
        <taxon>Amoebozoa</taxon>
        <taxon>Evosea</taxon>
        <taxon>Eumycetozoa</taxon>
        <taxon>Dictyostelia</taxon>
        <taxon>Dictyosteliales</taxon>
        <taxon>Dictyosteliaceae</taxon>
        <taxon>Dictyostelium</taxon>
    </lineage>
</organism>
<dbReference type="InterPro" id="IPR003096">
    <property type="entry name" value="SM22_calponin"/>
</dbReference>
<dbReference type="PANTHER" id="PTHR24207">
    <property type="entry name" value="ZYX102 PROTEIN"/>
    <property type="match status" value="1"/>
</dbReference>
<dbReference type="SUPFAM" id="SSF47576">
    <property type="entry name" value="Calponin-homology domain, CH-domain"/>
    <property type="match status" value="1"/>
</dbReference>
<evidence type="ECO:0000256" key="6">
    <source>
        <dbReference type="SAM" id="MobiDB-lite"/>
    </source>
</evidence>
<dbReference type="Pfam" id="PF00307">
    <property type="entry name" value="CH"/>
    <property type="match status" value="1"/>
</dbReference>
<sequence>MIKANWSSSSAFNLELALSESQDWIERVVGEKFKYPNDFQESLKDGVFLCRLINTIKPGCVNKINNATTDFAKRENLQFFVKAAKVLGLRDTQLFESNDLYENHRVRNVAITLYWLGRAARSINTYKGPQLDLLKFQGMNCSACKKAITDNNYLATMTTQYHTSCCNCCNCGQKLDPKKKFYQEGNNMWCENCMIGATSIGSGNGPNKGKNSNKHDNDCSSCHGSLEKGYVPGDDGSSKYCTQCICDLCHSPLIGNFQVKDGKKICDDCTCKSCGKGLEDGFFEEGISKYCEPCANNRKKQPVQKAAQHTHGDHCDHGKSHSHSPTKISPTSTTNTNSNKPKDNCKICNKTLDGKQKKGDDRDKFCTPHEKDGCCGKCNKEINGPALQALDKNWHPECFSCEKCDHKFKPNEQIKKSSKGNPLCGPCSSGGNNKCKECNKDIVGNGVEGHDGVYHNGCFKCRSCDKVLKDSYQEIDNEPYCDPCAKQLNQVSQGNKPQQGPFITSGWKDTDNCDSCKKSLHGEVAKTGPSTYYHKGCFKCQGAACGAALINGYFPNNNKPYCKPCSDKMNTEGKCGVCSKPIVDGAIVKAGNIIFHKACFKCTKCNTVIGNGTALTRFSKPYCHSCFEKEKLQCAKCRNQITGEVVQCDHKDYCVKCAPAPTNTVTHGDRISHGWTIDPRSGRKKFN</sequence>
<gene>
    <name evidence="9" type="ORF">DICPUDRAFT_96403</name>
</gene>
<evidence type="ECO:0000313" key="10">
    <source>
        <dbReference type="Proteomes" id="UP000001064"/>
    </source>
</evidence>
<feature type="domain" description="LIM zinc-binding" evidence="8">
    <location>
        <begin position="373"/>
        <end position="434"/>
    </location>
</feature>
<dbReference type="VEuPathDB" id="AmoebaDB:DICPUDRAFT_96403"/>
<dbReference type="eggNOG" id="KOG1704">
    <property type="taxonomic scope" value="Eukaryota"/>
</dbReference>
<feature type="compositionally biased region" description="Basic and acidic residues" evidence="6">
    <location>
        <begin position="310"/>
        <end position="319"/>
    </location>
</feature>
<dbReference type="CDD" id="cd08368">
    <property type="entry name" value="LIM"/>
    <property type="match status" value="3"/>
</dbReference>
<dbReference type="Proteomes" id="UP000001064">
    <property type="component" value="Unassembled WGS sequence"/>
</dbReference>
<dbReference type="SUPFAM" id="SSF57716">
    <property type="entry name" value="Glucocorticoid receptor-like (DNA-binding domain)"/>
    <property type="match status" value="2"/>
</dbReference>
<dbReference type="Gene3D" id="2.10.110.10">
    <property type="entry name" value="Cysteine Rich Protein"/>
    <property type="match status" value="5"/>
</dbReference>
<dbReference type="InterPro" id="IPR001715">
    <property type="entry name" value="CH_dom"/>
</dbReference>
<dbReference type="SMART" id="SM00033">
    <property type="entry name" value="CH"/>
    <property type="match status" value="1"/>
</dbReference>
<keyword evidence="2" id="KW-0677">Repeat</keyword>
<feature type="domain" description="LIM zinc-binding" evidence="8">
    <location>
        <begin position="435"/>
        <end position="491"/>
    </location>
</feature>
<dbReference type="GO" id="GO:0046847">
    <property type="term" value="P:filopodium assembly"/>
    <property type="evidence" value="ECO:0007669"/>
    <property type="project" value="EnsemblProtists"/>
</dbReference>
<dbReference type="Pfam" id="PF00412">
    <property type="entry name" value="LIM"/>
    <property type="match status" value="5"/>
</dbReference>
<evidence type="ECO:0000259" key="8">
    <source>
        <dbReference type="PROSITE" id="PS50023"/>
    </source>
</evidence>
<dbReference type="GO" id="GO:0046872">
    <property type="term" value="F:metal ion binding"/>
    <property type="evidence" value="ECO:0007669"/>
    <property type="project" value="UniProtKB-KW"/>
</dbReference>
<evidence type="ECO:0000259" key="7">
    <source>
        <dbReference type="PROSITE" id="PS50021"/>
    </source>
</evidence>
<keyword evidence="10" id="KW-1185">Reference proteome</keyword>
<feature type="compositionally biased region" description="Low complexity" evidence="6">
    <location>
        <begin position="323"/>
        <end position="339"/>
    </location>
</feature>
<feature type="domain" description="LIM zinc-binding" evidence="8">
    <location>
        <begin position="511"/>
        <end position="572"/>
    </location>
</feature>
<protein>
    <recommendedName>
        <fullName evidence="11">LIM-type zinc finger-containing protein</fullName>
    </recommendedName>
</protein>
<dbReference type="PROSITE" id="PS00478">
    <property type="entry name" value="LIM_DOMAIN_1"/>
    <property type="match status" value="4"/>
</dbReference>
<accession>F0Z7X3</accession>
<dbReference type="GO" id="GO:0050765">
    <property type="term" value="P:negative regulation of phagocytosis"/>
    <property type="evidence" value="ECO:0007669"/>
    <property type="project" value="EnsemblProtists"/>
</dbReference>
<reference evidence="10" key="1">
    <citation type="journal article" date="2011" name="Genome Biol.">
        <title>Comparative genomics of the social amoebae Dictyostelium discoideum and Dictyostelium purpureum.</title>
        <authorList>
            <consortium name="US DOE Joint Genome Institute (JGI-PGF)"/>
            <person name="Sucgang R."/>
            <person name="Kuo A."/>
            <person name="Tian X."/>
            <person name="Salerno W."/>
            <person name="Parikh A."/>
            <person name="Feasley C.L."/>
            <person name="Dalin E."/>
            <person name="Tu H."/>
            <person name="Huang E."/>
            <person name="Barry K."/>
            <person name="Lindquist E."/>
            <person name="Shapiro H."/>
            <person name="Bruce D."/>
            <person name="Schmutz J."/>
            <person name="Salamov A."/>
            <person name="Fey P."/>
            <person name="Gaudet P."/>
            <person name="Anjard C."/>
            <person name="Babu M.M."/>
            <person name="Basu S."/>
            <person name="Bushmanova Y."/>
            <person name="van der Wel H."/>
            <person name="Katoh-Kurasawa M."/>
            <person name="Dinh C."/>
            <person name="Coutinho P.M."/>
            <person name="Saito T."/>
            <person name="Elias M."/>
            <person name="Schaap P."/>
            <person name="Kay R.R."/>
            <person name="Henrissat B."/>
            <person name="Eichinger L."/>
            <person name="Rivero F."/>
            <person name="Putnam N.H."/>
            <person name="West C.M."/>
            <person name="Loomis W.F."/>
            <person name="Chisholm R.L."/>
            <person name="Shaulsky G."/>
            <person name="Strassmann J.E."/>
            <person name="Queller D.C."/>
            <person name="Kuspa A."/>
            <person name="Grigoriev I.V."/>
        </authorList>
    </citation>
    <scope>NUCLEOTIDE SEQUENCE [LARGE SCALE GENOMIC DNA]</scope>
    <source>
        <strain evidence="10">QSDP1</strain>
    </source>
</reference>
<evidence type="ECO:0000256" key="1">
    <source>
        <dbReference type="ARBA" id="ARBA00022723"/>
    </source>
</evidence>
<feature type="region of interest" description="Disordered" evidence="6">
    <location>
        <begin position="302"/>
        <end position="340"/>
    </location>
</feature>
<dbReference type="SMART" id="SM00132">
    <property type="entry name" value="LIM"/>
    <property type="match status" value="6"/>
</dbReference>
<dbReference type="FunCoup" id="F0Z7X3">
    <property type="interactions" value="581"/>
</dbReference>
<keyword evidence="3 5" id="KW-0862">Zinc</keyword>
<dbReference type="eggNOG" id="KOG1703">
    <property type="taxonomic scope" value="Eukaryota"/>
</dbReference>
<feature type="domain" description="LIM zinc-binding" evidence="8">
    <location>
        <begin position="573"/>
        <end position="633"/>
    </location>
</feature>
<evidence type="ECO:0000256" key="2">
    <source>
        <dbReference type="ARBA" id="ARBA00022737"/>
    </source>
</evidence>
<dbReference type="EMBL" id="GL870948">
    <property type="protein sequence ID" value="EGC39983.1"/>
    <property type="molecule type" value="Genomic_DNA"/>
</dbReference>
<dbReference type="STRING" id="5786.F0Z7X3"/>
<dbReference type="InParanoid" id="F0Z7X3"/>
<dbReference type="KEGG" id="dpp:DICPUDRAFT_96403"/>
<feature type="domain" description="LIM zinc-binding" evidence="8">
    <location>
        <begin position="139"/>
        <end position="200"/>
    </location>
</feature>
<dbReference type="PANTHER" id="PTHR24207:SF2">
    <property type="entry name" value="ZYX102 PROTEIN"/>
    <property type="match status" value="1"/>
</dbReference>
<keyword evidence="1 5" id="KW-0479">Metal-binding</keyword>
<dbReference type="OMA" id="ISKYCEP"/>
<evidence type="ECO:0008006" key="11">
    <source>
        <dbReference type="Google" id="ProtNLM"/>
    </source>
</evidence>
<dbReference type="GO" id="GO:0030863">
    <property type="term" value="C:cortical cytoskeleton"/>
    <property type="evidence" value="ECO:0007669"/>
    <property type="project" value="EnsemblProtists"/>
</dbReference>
<feature type="domain" description="Calponin-homology (CH)" evidence="7">
    <location>
        <begin position="15"/>
        <end position="120"/>
    </location>
</feature>
<dbReference type="GeneID" id="10509391"/>
<dbReference type="PRINTS" id="PR00888">
    <property type="entry name" value="SM22CALPONIN"/>
</dbReference>
<keyword evidence="4 5" id="KW-0440">LIM domain</keyword>
<dbReference type="Gene3D" id="1.10.418.10">
    <property type="entry name" value="Calponin-like domain"/>
    <property type="match status" value="1"/>
</dbReference>
<dbReference type="InterPro" id="IPR001781">
    <property type="entry name" value="Znf_LIM"/>
</dbReference>
<dbReference type="GO" id="GO:0045335">
    <property type="term" value="C:phagocytic vesicle"/>
    <property type="evidence" value="ECO:0007669"/>
    <property type="project" value="EnsemblProtists"/>
</dbReference>
<dbReference type="OrthoDB" id="15627at2759"/>
<evidence type="ECO:0000313" key="9">
    <source>
        <dbReference type="EMBL" id="EGC39983.1"/>
    </source>
</evidence>
<evidence type="ECO:0000256" key="5">
    <source>
        <dbReference type="PROSITE-ProRule" id="PRU00125"/>
    </source>
</evidence>
<evidence type="ECO:0000256" key="4">
    <source>
        <dbReference type="ARBA" id="ARBA00023038"/>
    </source>
</evidence>